<feature type="domain" description="TFIIS N-terminal" evidence="11">
    <location>
        <begin position="422"/>
        <end position="500"/>
    </location>
</feature>
<feature type="compositionally biased region" description="Basic and acidic residues" evidence="10">
    <location>
        <begin position="1"/>
        <end position="19"/>
    </location>
</feature>
<dbReference type="PROSITE" id="PS51319">
    <property type="entry name" value="TFIIS_N"/>
    <property type="match status" value="1"/>
</dbReference>
<dbReference type="GO" id="GO:0005634">
    <property type="term" value="C:nucleus"/>
    <property type="evidence" value="ECO:0007669"/>
    <property type="project" value="UniProtKB-SubCell"/>
</dbReference>
<dbReference type="FunFam" id="1.20.930.10:FF:000001">
    <property type="entry name" value="IWS1, SUPT6H interacting protein"/>
    <property type="match status" value="1"/>
</dbReference>
<feature type="region of interest" description="Disordered" evidence="10">
    <location>
        <begin position="504"/>
        <end position="538"/>
    </location>
</feature>
<feature type="compositionally biased region" description="Basic and acidic residues" evidence="10">
    <location>
        <begin position="507"/>
        <end position="518"/>
    </location>
</feature>
<sequence length="627" mass="71141">ESHMTDSENEDIQRQKDSESDNEEPPNHNGSDSDNEAAHGGKDSDSDTEDRPNRHLSDSENEDALNHRASDSENGEPPRDHSSDFENEESNKPPASDSESEELHKPPASDSESEELHKPPASDSESEDVSRHKQEIESEDSDGEDRKEEVQKDSHNSDNEHVREGFQGSDSEEDAPKRQKISDSDEEEKEEKTVKRKTAILSDSEDDSEKTPTKKVRILSDVEESDSDAASEKSEKRKKKVVSDSEEEEEERKENAGKKKEEKDLFGSDSESGNEQENLIADIFGESGDEEEEEFTGFNQEDLEEEKGDGDTKETADESDSDDNIKRGKHMDFMSDFDMMLQRKKSMSGKRRRNRDGGTFISDADDVVSAMIVKMNEAAEEDRQLNTQKKPALKKLTLLPTVVMHLKKQDLKETFIDSGVMSAIKEWLSPLPDRSLPALKIREELLKILQELPSVSQETLKHSGIGRAVMYLYKHPKESRPNKDMAGKLINEWSRPIFGLTSNYKGMTREEREQRDLEQMPQRRRLSSSGGQTPRRDLEKVLTGEEKALRPGDPGFCARARVPMPSNKDYVVRPKWNVEMESSRFQGTSKKGVSRLDKQMRKFTDIRKKSRSAHAVKISIEGNKMPL</sequence>
<evidence type="ECO:0000313" key="13">
    <source>
        <dbReference type="Proteomes" id="UP000565207"/>
    </source>
</evidence>
<evidence type="ECO:0000256" key="6">
    <source>
        <dbReference type="ARBA" id="ARBA00023187"/>
    </source>
</evidence>
<evidence type="ECO:0000256" key="9">
    <source>
        <dbReference type="PROSITE-ProRule" id="PRU00649"/>
    </source>
</evidence>
<dbReference type="SUPFAM" id="SSF47676">
    <property type="entry name" value="Conserved domain common to transcription factors TFIIS, elongin A, CRSP70"/>
    <property type="match status" value="1"/>
</dbReference>
<feature type="compositionally biased region" description="Acidic residues" evidence="10">
    <location>
        <begin position="287"/>
        <end position="308"/>
    </location>
</feature>
<keyword evidence="13" id="KW-1185">Reference proteome</keyword>
<dbReference type="GO" id="GO:0006397">
    <property type="term" value="P:mRNA processing"/>
    <property type="evidence" value="ECO:0007669"/>
    <property type="project" value="UniProtKB-KW"/>
</dbReference>
<name>A0A7K6P013_PEDTO</name>
<dbReference type="PANTHER" id="PTHR46010">
    <property type="entry name" value="PROTEIN IWS1 HOMOLOG"/>
    <property type="match status" value="1"/>
</dbReference>
<evidence type="ECO:0000256" key="4">
    <source>
        <dbReference type="ARBA" id="ARBA00023015"/>
    </source>
</evidence>
<evidence type="ECO:0000313" key="12">
    <source>
        <dbReference type="EMBL" id="NWW54621.1"/>
    </source>
</evidence>
<evidence type="ECO:0000256" key="8">
    <source>
        <dbReference type="ARBA" id="ARBA00037992"/>
    </source>
</evidence>
<feature type="compositionally biased region" description="Basic and acidic residues" evidence="10">
    <location>
        <begin position="36"/>
        <end position="84"/>
    </location>
</feature>
<keyword evidence="4" id="KW-0805">Transcription regulation</keyword>
<evidence type="ECO:0000256" key="2">
    <source>
        <dbReference type="ARBA" id="ARBA00022664"/>
    </source>
</evidence>
<protein>
    <submittedName>
        <fullName evidence="12">IWS1 protein</fullName>
    </submittedName>
</protein>
<dbReference type="Pfam" id="PF08711">
    <property type="entry name" value="Med26"/>
    <property type="match status" value="1"/>
</dbReference>
<feature type="compositionally biased region" description="Basic and acidic residues" evidence="10">
    <location>
        <begin position="174"/>
        <end position="183"/>
    </location>
</feature>
<keyword evidence="5" id="KW-0804">Transcription</keyword>
<organism evidence="12 13">
    <name type="scientific">Pedionomus torquatus</name>
    <name type="common">Plains-wanderer</name>
    <dbReference type="NCBI Taxonomy" id="227192"/>
    <lineage>
        <taxon>Eukaryota</taxon>
        <taxon>Metazoa</taxon>
        <taxon>Chordata</taxon>
        <taxon>Craniata</taxon>
        <taxon>Vertebrata</taxon>
        <taxon>Euteleostomi</taxon>
        <taxon>Archelosauria</taxon>
        <taxon>Archosauria</taxon>
        <taxon>Dinosauria</taxon>
        <taxon>Saurischia</taxon>
        <taxon>Theropoda</taxon>
        <taxon>Coelurosauria</taxon>
        <taxon>Aves</taxon>
        <taxon>Neognathae</taxon>
        <taxon>Neoaves</taxon>
        <taxon>Charadriiformes</taxon>
        <taxon>Pedionomidae</taxon>
        <taxon>Pedionomus</taxon>
    </lineage>
</organism>
<keyword evidence="7 9" id="KW-0539">Nucleus</keyword>
<gene>
    <name evidence="12" type="primary">Iws1</name>
    <name evidence="12" type="ORF">PEDTOR_R09751</name>
</gene>
<evidence type="ECO:0000256" key="3">
    <source>
        <dbReference type="ARBA" id="ARBA00022816"/>
    </source>
</evidence>
<keyword evidence="3" id="KW-0509">mRNA transport</keyword>
<dbReference type="EMBL" id="VZRU01020259">
    <property type="protein sequence ID" value="NWW54621.1"/>
    <property type="molecule type" value="Genomic_DNA"/>
</dbReference>
<feature type="non-terminal residue" evidence="12">
    <location>
        <position position="1"/>
    </location>
</feature>
<feature type="compositionally biased region" description="Basic and acidic residues" evidence="10">
    <location>
        <begin position="252"/>
        <end position="266"/>
    </location>
</feature>
<dbReference type="InterPro" id="IPR017923">
    <property type="entry name" value="TFIIS_N"/>
</dbReference>
<feature type="compositionally biased region" description="Basic and acidic residues" evidence="10">
    <location>
        <begin position="144"/>
        <end position="164"/>
    </location>
</feature>
<keyword evidence="6" id="KW-0508">mRNA splicing</keyword>
<evidence type="ECO:0000256" key="1">
    <source>
        <dbReference type="ARBA" id="ARBA00022448"/>
    </source>
</evidence>
<comment type="similarity">
    <text evidence="8">Belongs to the IWS1 family.</text>
</comment>
<proteinExistence type="inferred from homology"/>
<comment type="caution">
    <text evidence="12">The sequence shown here is derived from an EMBL/GenBank/DDBJ whole genome shotgun (WGS) entry which is preliminary data.</text>
</comment>
<evidence type="ECO:0000256" key="7">
    <source>
        <dbReference type="ARBA" id="ARBA00023242"/>
    </source>
</evidence>
<dbReference type="Gene3D" id="1.20.930.10">
    <property type="entry name" value="Conserved domain common to transcription factors TFIIS, elongin A, CRSP70"/>
    <property type="match status" value="1"/>
</dbReference>
<dbReference type="PANTHER" id="PTHR46010:SF1">
    <property type="entry name" value="PROTEIN IWS1 HOMOLOG"/>
    <property type="match status" value="1"/>
</dbReference>
<keyword evidence="1" id="KW-0813">Transport</keyword>
<evidence type="ECO:0000259" key="11">
    <source>
        <dbReference type="PROSITE" id="PS51319"/>
    </source>
</evidence>
<evidence type="ECO:0000256" key="10">
    <source>
        <dbReference type="SAM" id="MobiDB-lite"/>
    </source>
</evidence>
<reference evidence="12 13" key="1">
    <citation type="submission" date="2019-09" db="EMBL/GenBank/DDBJ databases">
        <title>Bird 10,000 Genomes (B10K) Project - Family phase.</title>
        <authorList>
            <person name="Zhang G."/>
        </authorList>
    </citation>
    <scope>NUCLEOTIDE SEQUENCE [LARGE SCALE GENOMIC DNA]</scope>
    <source>
        <strain evidence="12">B10K-DU-029-80</strain>
        <tissue evidence="12">Muscle</tissue>
    </source>
</reference>
<comment type="subcellular location">
    <subcellularLocation>
        <location evidence="9">Nucleus</location>
    </subcellularLocation>
</comment>
<dbReference type="GO" id="GO:0008380">
    <property type="term" value="P:RNA splicing"/>
    <property type="evidence" value="ECO:0007669"/>
    <property type="project" value="UniProtKB-KW"/>
</dbReference>
<dbReference type="AlphaFoldDB" id="A0A7K6P013"/>
<dbReference type="InterPro" id="IPR035441">
    <property type="entry name" value="TFIIS/LEDGF_dom_sf"/>
</dbReference>
<dbReference type="GO" id="GO:0016973">
    <property type="term" value="P:poly(A)+ mRNA export from nucleus"/>
    <property type="evidence" value="ECO:0007669"/>
    <property type="project" value="TreeGrafter"/>
</dbReference>
<feature type="region of interest" description="Disordered" evidence="10">
    <location>
        <begin position="1"/>
        <end position="329"/>
    </location>
</feature>
<keyword evidence="2" id="KW-0507">mRNA processing</keyword>
<accession>A0A7K6P013</accession>
<dbReference type="InterPro" id="IPR051037">
    <property type="entry name" value="RNAPII_TF_IWS1"/>
</dbReference>
<evidence type="ECO:0000256" key="5">
    <source>
        <dbReference type="ARBA" id="ARBA00023163"/>
    </source>
</evidence>
<feature type="non-terminal residue" evidence="12">
    <location>
        <position position="627"/>
    </location>
</feature>
<dbReference type="Proteomes" id="UP000565207">
    <property type="component" value="Unassembled WGS sequence"/>
</dbReference>